<evidence type="ECO:0000259" key="10">
    <source>
        <dbReference type="Pfam" id="PF04389"/>
    </source>
</evidence>
<feature type="region of interest" description="Disordered" evidence="8">
    <location>
        <begin position="559"/>
        <end position="621"/>
    </location>
</feature>
<evidence type="ECO:0000256" key="5">
    <source>
        <dbReference type="ARBA" id="ARBA00022729"/>
    </source>
</evidence>
<feature type="compositionally biased region" description="Basic and acidic residues" evidence="8">
    <location>
        <begin position="564"/>
        <end position="585"/>
    </location>
</feature>
<evidence type="ECO:0000256" key="2">
    <source>
        <dbReference type="ARBA" id="ARBA00022438"/>
    </source>
</evidence>
<dbReference type="Gene3D" id="3.50.30.30">
    <property type="match status" value="1"/>
</dbReference>
<dbReference type="PANTHER" id="PTHR12147">
    <property type="entry name" value="METALLOPEPTIDASE M28 FAMILY MEMBER"/>
    <property type="match status" value="1"/>
</dbReference>
<evidence type="ECO:0000256" key="3">
    <source>
        <dbReference type="ARBA" id="ARBA00022670"/>
    </source>
</evidence>
<dbReference type="InterPro" id="IPR046450">
    <property type="entry name" value="PA_dom_sf"/>
</dbReference>
<keyword evidence="6" id="KW-0378">Hydrolase</keyword>
<evidence type="ECO:0000256" key="8">
    <source>
        <dbReference type="SAM" id="MobiDB-lite"/>
    </source>
</evidence>
<feature type="domain" description="PA" evidence="9">
    <location>
        <begin position="211"/>
        <end position="307"/>
    </location>
</feature>
<evidence type="ECO:0000256" key="1">
    <source>
        <dbReference type="ARBA" id="ARBA00005957"/>
    </source>
</evidence>
<keyword evidence="4" id="KW-0479">Metal-binding</keyword>
<dbReference type="InterPro" id="IPR045175">
    <property type="entry name" value="M28_fam"/>
</dbReference>
<proteinExistence type="inferred from homology"/>
<keyword evidence="3" id="KW-0645">Protease</keyword>
<reference evidence="11 12" key="1">
    <citation type="submission" date="2024-09" db="EMBL/GenBank/DDBJ databases">
        <authorList>
            <person name="Sun Q."/>
            <person name="Mori K."/>
        </authorList>
    </citation>
    <scope>NUCLEOTIDE SEQUENCE [LARGE SCALE GENOMIC DNA]</scope>
    <source>
        <strain evidence="11 12">JCM 3028</strain>
    </source>
</reference>
<keyword evidence="5" id="KW-0732">Signal</keyword>
<dbReference type="SUPFAM" id="SSF53187">
    <property type="entry name" value="Zn-dependent exopeptidases"/>
    <property type="match status" value="1"/>
</dbReference>
<evidence type="ECO:0000256" key="6">
    <source>
        <dbReference type="ARBA" id="ARBA00022801"/>
    </source>
</evidence>
<feature type="compositionally biased region" description="Gly residues" evidence="8">
    <location>
        <begin position="73"/>
        <end position="90"/>
    </location>
</feature>
<dbReference type="InterPro" id="IPR003137">
    <property type="entry name" value="PA_domain"/>
</dbReference>
<keyword evidence="7" id="KW-0862">Zinc</keyword>
<feature type="region of interest" description="Disordered" evidence="8">
    <location>
        <begin position="40"/>
        <end position="101"/>
    </location>
</feature>
<dbReference type="Pfam" id="PF02225">
    <property type="entry name" value="PA"/>
    <property type="match status" value="1"/>
</dbReference>
<gene>
    <name evidence="11" type="ORF">ACFFRH_35590</name>
</gene>
<keyword evidence="12" id="KW-1185">Reference proteome</keyword>
<feature type="domain" description="Peptidase M28" evidence="10">
    <location>
        <begin position="330"/>
        <end position="544"/>
    </location>
</feature>
<protein>
    <submittedName>
        <fullName evidence="11">M28 family metallopeptidase</fullName>
    </submittedName>
</protein>
<dbReference type="CDD" id="cd03876">
    <property type="entry name" value="M28_SGAP_like"/>
    <property type="match status" value="1"/>
</dbReference>
<comment type="caution">
    <text evidence="11">The sequence shown here is derived from an EMBL/GenBank/DDBJ whole genome shotgun (WGS) entry which is preliminary data.</text>
</comment>
<dbReference type="EMBL" id="JBHMBS010000027">
    <property type="protein sequence ID" value="MFB9680827.1"/>
    <property type="molecule type" value="Genomic_DNA"/>
</dbReference>
<evidence type="ECO:0000256" key="7">
    <source>
        <dbReference type="ARBA" id="ARBA00022833"/>
    </source>
</evidence>
<dbReference type="RefSeq" id="WP_386161906.1">
    <property type="nucleotide sequence ID" value="NZ_JBHMBS010000027.1"/>
</dbReference>
<evidence type="ECO:0000313" key="12">
    <source>
        <dbReference type="Proteomes" id="UP001589610"/>
    </source>
</evidence>
<sequence length="621" mass="63097">MSEGREAPSVAPRKLLAAITVLSVVSLAAVSAVSTVPAGAAPVPGGGDSERAGAAPVPGAGDSEHVGAVSVPAGGGSGRAGAGLAPGGRAPGPAAGDPLSPGAEAFGASVKLAPLKGHLERLQEIAHANGDTRAAATPGYDASLAYVAGRLRAAGYRVTSQEFKISFFREVTAPVLERIRPTAKTYVPGTDFRTMTYSGSGNVTGPVQGVDLVLPPKQGPESTSGCEASDFSTFVRGDIALIQRGTCSFQVKAERAEAAGASAVIIFNDGRTGQGTEDRRALLGGSINTSAVRIPVVGTDFATGEELAAPGTRTKLVVDAESAPDRRTRNLIAESGWGDPDRVVMLGAHLDSVMMGPGINDNGSGTAGVLETALAAKSLRTRNRLRFAFWGAEELGLLGSKHYVAALPPAERAKIKLYLNFDMIASPNYVFGIYDGDSSGPVAGATPPPGSGRIEKLFQGYFEAVGEPYQDAEFSGRSDYGPFIAVGIPSGGLFTGAERLKTAEEAGKFGGSAGVAYDKCYHQACDTIANVNEKALKVNAGAIATAAFVFGYARDLPGAPSALGDREDRGRREGPGTEEPGKEGPGKGVVVAPGEAGIAGPGTGAGGLEPGHDHGHGGLLR</sequence>
<dbReference type="InterPro" id="IPR041756">
    <property type="entry name" value="M28_SGAP-like"/>
</dbReference>
<dbReference type="Proteomes" id="UP001589610">
    <property type="component" value="Unassembled WGS sequence"/>
</dbReference>
<organism evidence="11 12">
    <name type="scientific">Streptosporangium vulgare</name>
    <dbReference type="NCBI Taxonomy" id="46190"/>
    <lineage>
        <taxon>Bacteria</taxon>
        <taxon>Bacillati</taxon>
        <taxon>Actinomycetota</taxon>
        <taxon>Actinomycetes</taxon>
        <taxon>Streptosporangiales</taxon>
        <taxon>Streptosporangiaceae</taxon>
        <taxon>Streptosporangium</taxon>
    </lineage>
</organism>
<dbReference type="Gene3D" id="3.40.630.10">
    <property type="entry name" value="Zn peptidases"/>
    <property type="match status" value="1"/>
</dbReference>
<evidence type="ECO:0000313" key="11">
    <source>
        <dbReference type="EMBL" id="MFB9680827.1"/>
    </source>
</evidence>
<name>A0ABV5TNX1_9ACTN</name>
<evidence type="ECO:0000259" key="9">
    <source>
        <dbReference type="Pfam" id="PF02225"/>
    </source>
</evidence>
<feature type="compositionally biased region" description="Gly residues" evidence="8">
    <location>
        <begin position="597"/>
        <end position="609"/>
    </location>
</feature>
<feature type="compositionally biased region" description="Basic and acidic residues" evidence="8">
    <location>
        <begin position="610"/>
        <end position="621"/>
    </location>
</feature>
<keyword evidence="2" id="KW-0031">Aminopeptidase</keyword>
<dbReference type="InterPro" id="IPR007484">
    <property type="entry name" value="Peptidase_M28"/>
</dbReference>
<dbReference type="PANTHER" id="PTHR12147:SF26">
    <property type="entry name" value="PEPTIDASE M28 DOMAIN-CONTAINING PROTEIN"/>
    <property type="match status" value="1"/>
</dbReference>
<accession>A0ABV5TNX1</accession>
<dbReference type="SUPFAM" id="SSF52025">
    <property type="entry name" value="PA domain"/>
    <property type="match status" value="1"/>
</dbReference>
<comment type="similarity">
    <text evidence="1">Belongs to the peptidase M28 family. M28A subfamily.</text>
</comment>
<evidence type="ECO:0000256" key="4">
    <source>
        <dbReference type="ARBA" id="ARBA00022723"/>
    </source>
</evidence>
<dbReference type="Pfam" id="PF04389">
    <property type="entry name" value="Peptidase_M28"/>
    <property type="match status" value="1"/>
</dbReference>